<dbReference type="InterPro" id="IPR036770">
    <property type="entry name" value="Ankyrin_rpt-contain_sf"/>
</dbReference>
<dbReference type="SMART" id="SM00248">
    <property type="entry name" value="ANK"/>
    <property type="match status" value="1"/>
</dbReference>
<keyword evidence="2 3" id="KW-0040">ANK repeat</keyword>
<dbReference type="PROSITE" id="PS51257">
    <property type="entry name" value="PROKAR_LIPOPROTEIN"/>
    <property type="match status" value="1"/>
</dbReference>
<evidence type="ECO:0000256" key="2">
    <source>
        <dbReference type="ARBA" id="ARBA00023043"/>
    </source>
</evidence>
<evidence type="ECO:0000313" key="5">
    <source>
        <dbReference type="Proteomes" id="UP000054560"/>
    </source>
</evidence>
<dbReference type="Proteomes" id="UP000054560">
    <property type="component" value="Unassembled WGS sequence"/>
</dbReference>
<dbReference type="InterPro" id="IPR002110">
    <property type="entry name" value="Ankyrin_rpt"/>
</dbReference>
<sequence length="86" mass="9429">MSLPSSRTPLHWAAVIGSCNMAGKTLRPHIPTTFGDNRTPLHWAAAIGSFNIVEFLVSQEVNINSSDRWETTPLEEAMNNGTCVCE</sequence>
<keyword evidence="1" id="KW-0677">Repeat</keyword>
<dbReference type="PANTHER" id="PTHR24171">
    <property type="entry name" value="ANKYRIN REPEAT DOMAIN-CONTAINING PROTEIN 39-RELATED"/>
    <property type="match status" value="1"/>
</dbReference>
<dbReference type="GeneID" id="25916377"/>
<dbReference type="OrthoDB" id="194358at2759"/>
<dbReference type="PANTHER" id="PTHR24171:SF9">
    <property type="entry name" value="ANKYRIN REPEAT DOMAIN-CONTAINING PROTEIN 39"/>
    <property type="match status" value="1"/>
</dbReference>
<dbReference type="RefSeq" id="XP_014145491.1">
    <property type="nucleotide sequence ID" value="XM_014290016.1"/>
</dbReference>
<feature type="repeat" description="ANK" evidence="3">
    <location>
        <begin position="36"/>
        <end position="68"/>
    </location>
</feature>
<gene>
    <name evidence="4" type="ORF">SARC_15873</name>
</gene>
<dbReference type="PROSITE" id="PS50088">
    <property type="entry name" value="ANK_REPEAT"/>
    <property type="match status" value="1"/>
</dbReference>
<evidence type="ECO:0000256" key="1">
    <source>
        <dbReference type="ARBA" id="ARBA00022737"/>
    </source>
</evidence>
<dbReference type="Pfam" id="PF12796">
    <property type="entry name" value="Ank_2"/>
    <property type="match status" value="1"/>
</dbReference>
<dbReference type="AlphaFoldDB" id="A0A0L0F4Q1"/>
<evidence type="ECO:0000256" key="3">
    <source>
        <dbReference type="PROSITE-ProRule" id="PRU00023"/>
    </source>
</evidence>
<organism evidence="4 5">
    <name type="scientific">Sphaeroforma arctica JP610</name>
    <dbReference type="NCBI Taxonomy" id="667725"/>
    <lineage>
        <taxon>Eukaryota</taxon>
        <taxon>Ichthyosporea</taxon>
        <taxon>Ichthyophonida</taxon>
        <taxon>Sphaeroforma</taxon>
    </lineage>
</organism>
<accession>A0A0L0F4Q1</accession>
<dbReference type="PROSITE" id="PS50297">
    <property type="entry name" value="ANK_REP_REGION"/>
    <property type="match status" value="1"/>
</dbReference>
<keyword evidence="5" id="KW-1185">Reference proteome</keyword>
<dbReference type="EMBL" id="KQ248493">
    <property type="protein sequence ID" value="KNC71589.1"/>
    <property type="molecule type" value="Genomic_DNA"/>
</dbReference>
<proteinExistence type="predicted"/>
<evidence type="ECO:0000313" key="4">
    <source>
        <dbReference type="EMBL" id="KNC71589.1"/>
    </source>
</evidence>
<feature type="non-terminal residue" evidence="4">
    <location>
        <position position="86"/>
    </location>
</feature>
<dbReference type="Gene3D" id="1.25.40.20">
    <property type="entry name" value="Ankyrin repeat-containing domain"/>
    <property type="match status" value="1"/>
</dbReference>
<protein>
    <submittedName>
        <fullName evidence="4">Uncharacterized protein</fullName>
    </submittedName>
</protein>
<dbReference type="SUPFAM" id="SSF48403">
    <property type="entry name" value="Ankyrin repeat"/>
    <property type="match status" value="1"/>
</dbReference>
<reference evidence="4 5" key="1">
    <citation type="submission" date="2011-02" db="EMBL/GenBank/DDBJ databases">
        <title>The Genome Sequence of Sphaeroforma arctica JP610.</title>
        <authorList>
            <consortium name="The Broad Institute Genome Sequencing Platform"/>
            <person name="Russ C."/>
            <person name="Cuomo C."/>
            <person name="Young S.K."/>
            <person name="Zeng Q."/>
            <person name="Gargeya S."/>
            <person name="Alvarado L."/>
            <person name="Berlin A."/>
            <person name="Chapman S.B."/>
            <person name="Chen Z."/>
            <person name="Freedman E."/>
            <person name="Gellesch M."/>
            <person name="Goldberg J."/>
            <person name="Griggs A."/>
            <person name="Gujja S."/>
            <person name="Heilman E."/>
            <person name="Heiman D."/>
            <person name="Howarth C."/>
            <person name="Mehta T."/>
            <person name="Neiman D."/>
            <person name="Pearson M."/>
            <person name="Roberts A."/>
            <person name="Saif S."/>
            <person name="Shea T."/>
            <person name="Shenoy N."/>
            <person name="Sisk P."/>
            <person name="Stolte C."/>
            <person name="Sykes S."/>
            <person name="White J."/>
            <person name="Yandava C."/>
            <person name="Burger G."/>
            <person name="Gray M.W."/>
            <person name="Holland P.W.H."/>
            <person name="King N."/>
            <person name="Lang F.B.F."/>
            <person name="Roger A.J."/>
            <person name="Ruiz-Trillo I."/>
            <person name="Haas B."/>
            <person name="Nusbaum C."/>
            <person name="Birren B."/>
        </authorList>
    </citation>
    <scope>NUCLEOTIDE SEQUENCE [LARGE SCALE GENOMIC DNA]</scope>
    <source>
        <strain evidence="4 5">JP610</strain>
    </source>
</reference>
<name>A0A0L0F4Q1_9EUKA</name>